<dbReference type="Gene3D" id="3.90.215.10">
    <property type="entry name" value="Gamma Fibrinogen, chain A, domain 1"/>
    <property type="match status" value="1"/>
</dbReference>
<dbReference type="InterPro" id="IPR014716">
    <property type="entry name" value="Fibrinogen_a/b/g_C_1"/>
</dbReference>
<reference evidence="1" key="1">
    <citation type="submission" date="2022-08" db="UniProtKB">
        <authorList>
            <consortium name="EnsemblMetazoa"/>
        </authorList>
    </citation>
    <scope>IDENTIFICATION</scope>
    <source>
        <strain evidence="1">EBRO</strain>
    </source>
</reference>
<accession>A0A182IR74</accession>
<dbReference type="SMART" id="SM00186">
    <property type="entry name" value="FBG"/>
    <property type="match status" value="1"/>
</dbReference>
<dbReference type="AlphaFoldDB" id="A0A182IR74"/>
<protein>
    <submittedName>
        <fullName evidence="1">Fibrinogen C-terminal domain-containing protein</fullName>
    </submittedName>
</protein>
<name>A0A182IR74_ANOAO</name>
<dbReference type="InterPro" id="IPR002181">
    <property type="entry name" value="Fibrinogen_a/b/g_C_dom"/>
</dbReference>
<dbReference type="InterPro" id="IPR036056">
    <property type="entry name" value="Fibrinogen-like_C"/>
</dbReference>
<dbReference type="Pfam" id="PF00147">
    <property type="entry name" value="Fibrinogen_C"/>
    <property type="match status" value="1"/>
</dbReference>
<dbReference type="STRING" id="41427.A0A182IR74"/>
<dbReference type="InterPro" id="IPR050373">
    <property type="entry name" value="Fibrinogen_C-term_domain"/>
</dbReference>
<dbReference type="SUPFAM" id="SSF56496">
    <property type="entry name" value="Fibrinogen C-terminal domain-like"/>
    <property type="match status" value="1"/>
</dbReference>
<dbReference type="PANTHER" id="PTHR19143">
    <property type="entry name" value="FIBRINOGEN/TENASCIN/ANGIOPOEITIN"/>
    <property type="match status" value="1"/>
</dbReference>
<dbReference type="EnsemblMetazoa" id="AATE003939-RA">
    <property type="protein sequence ID" value="AATE003939-PA.1"/>
    <property type="gene ID" value="AATE003939"/>
</dbReference>
<dbReference type="PROSITE" id="PS51406">
    <property type="entry name" value="FIBRINOGEN_C_2"/>
    <property type="match status" value="1"/>
</dbReference>
<evidence type="ECO:0000313" key="1">
    <source>
        <dbReference type="EnsemblMetazoa" id="AATE003939-PA.1"/>
    </source>
</evidence>
<dbReference type="VEuPathDB" id="VectorBase:AATE003939"/>
<dbReference type="PANTHER" id="PTHR19143:SF327">
    <property type="entry name" value="FI21813P1-RELATED"/>
    <property type="match status" value="1"/>
</dbReference>
<dbReference type="GO" id="GO:0005615">
    <property type="term" value="C:extracellular space"/>
    <property type="evidence" value="ECO:0007669"/>
    <property type="project" value="TreeGrafter"/>
</dbReference>
<organism evidence="1">
    <name type="scientific">Anopheles atroparvus</name>
    <name type="common">European mosquito</name>
    <dbReference type="NCBI Taxonomy" id="41427"/>
    <lineage>
        <taxon>Eukaryota</taxon>
        <taxon>Metazoa</taxon>
        <taxon>Ecdysozoa</taxon>
        <taxon>Arthropoda</taxon>
        <taxon>Hexapoda</taxon>
        <taxon>Insecta</taxon>
        <taxon>Pterygota</taxon>
        <taxon>Neoptera</taxon>
        <taxon>Endopterygota</taxon>
        <taxon>Diptera</taxon>
        <taxon>Nematocera</taxon>
        <taxon>Culicoidea</taxon>
        <taxon>Culicidae</taxon>
        <taxon>Anophelinae</taxon>
        <taxon>Anopheles</taxon>
    </lineage>
</organism>
<sequence>MLQFLLTQLETMESRMLSTIDGRMHQLQKSIEERLGIIEKKTKRVLRRLRKDSICPENDAGTVVNEETSTVRTMDQLELMESRIISTLDERISQLERNIDHKIQNAVEIIQQNTKRIFRTFRKYSIEEQNGISRLSNKVRNALVSGEQRLARLQQVDEIKRECSDVKYRLETLSGQLVNLTSTSAAHASLILGRMDKLAMRSGVYAFRSRYNHSLWVYRDSTNNHGFGSGWIVIQRRYAGRIDFNRSWAEYCNGFGNVNGEHWLGLRNVHEILKTGRHDLLFVFEYRSGMVDYAHYDNFVIGDVTEQYVLKSLGKHSGNLVFRQAEGTKFSTYDKESGLSCPKALHRGWWLKSCTEKYV</sequence>
<proteinExistence type="predicted"/>